<evidence type="ECO:0000313" key="3">
    <source>
        <dbReference type="EMBL" id="MBW4466653.1"/>
    </source>
</evidence>
<name>A0A951PCV3_9CYAN</name>
<dbReference type="EMBL" id="JAHHHV010000069">
    <property type="protein sequence ID" value="MBW4466653.1"/>
    <property type="molecule type" value="Genomic_DNA"/>
</dbReference>
<evidence type="ECO:0000256" key="1">
    <source>
        <dbReference type="SAM" id="Coils"/>
    </source>
</evidence>
<comment type="caution">
    <text evidence="3">The sequence shown here is derived from an EMBL/GenBank/DDBJ whole genome shotgun (WGS) entry which is preliminary data.</text>
</comment>
<dbReference type="AlphaFoldDB" id="A0A951PCV3"/>
<reference evidence="3" key="1">
    <citation type="submission" date="2021-05" db="EMBL/GenBank/DDBJ databases">
        <authorList>
            <person name="Pietrasiak N."/>
            <person name="Ward R."/>
            <person name="Stajich J.E."/>
            <person name="Kurbessoian T."/>
        </authorList>
    </citation>
    <scope>NUCLEOTIDE SEQUENCE</scope>
    <source>
        <strain evidence="3">GSE-TBD4-15B</strain>
    </source>
</reference>
<feature type="coiled-coil region" evidence="1">
    <location>
        <begin position="14"/>
        <end position="48"/>
    </location>
</feature>
<accession>A0A951PCV3</accession>
<feature type="compositionally biased region" description="Low complexity" evidence="2">
    <location>
        <begin position="81"/>
        <end position="92"/>
    </location>
</feature>
<evidence type="ECO:0000256" key="2">
    <source>
        <dbReference type="SAM" id="MobiDB-lite"/>
    </source>
</evidence>
<organism evidence="3 4">
    <name type="scientific">Pegethrix bostrychoides GSE-TBD4-15B</name>
    <dbReference type="NCBI Taxonomy" id="2839662"/>
    <lineage>
        <taxon>Bacteria</taxon>
        <taxon>Bacillati</taxon>
        <taxon>Cyanobacteriota</taxon>
        <taxon>Cyanophyceae</taxon>
        <taxon>Oculatellales</taxon>
        <taxon>Oculatellaceae</taxon>
        <taxon>Pegethrix</taxon>
    </lineage>
</organism>
<gene>
    <name evidence="3" type="ORF">KME07_14615</name>
</gene>
<protein>
    <submittedName>
        <fullName evidence="3">Uncharacterized protein</fullName>
    </submittedName>
</protein>
<reference evidence="3" key="2">
    <citation type="journal article" date="2022" name="Microbiol. Resour. Announc.">
        <title>Metagenome Sequencing to Explore Phylogenomics of Terrestrial Cyanobacteria.</title>
        <authorList>
            <person name="Ward R.D."/>
            <person name="Stajich J.E."/>
            <person name="Johansen J.R."/>
            <person name="Huntemann M."/>
            <person name="Clum A."/>
            <person name="Foster B."/>
            <person name="Foster B."/>
            <person name="Roux S."/>
            <person name="Palaniappan K."/>
            <person name="Varghese N."/>
            <person name="Mukherjee S."/>
            <person name="Reddy T.B.K."/>
            <person name="Daum C."/>
            <person name="Copeland A."/>
            <person name="Chen I.A."/>
            <person name="Ivanova N.N."/>
            <person name="Kyrpides N.C."/>
            <person name="Shapiro N."/>
            <person name="Eloe-Fadrosh E.A."/>
            <person name="Pietrasiak N."/>
        </authorList>
    </citation>
    <scope>NUCLEOTIDE SEQUENCE</scope>
    <source>
        <strain evidence="3">GSE-TBD4-15B</strain>
    </source>
</reference>
<evidence type="ECO:0000313" key="4">
    <source>
        <dbReference type="Proteomes" id="UP000707356"/>
    </source>
</evidence>
<keyword evidence="1" id="KW-0175">Coiled coil</keyword>
<proteinExistence type="predicted"/>
<dbReference type="Proteomes" id="UP000707356">
    <property type="component" value="Unassembled WGS sequence"/>
</dbReference>
<sequence length="101" mass="11368">MPRKQTAATAHLELYKLLIEKQRLEQELETLEQRQQQITERLTALASETGELELMTQTVQTVQTGQSGAGLIKGSRMRPIQSASQSKSQATSQFETICLEY</sequence>
<feature type="region of interest" description="Disordered" evidence="2">
    <location>
        <begin position="65"/>
        <end position="92"/>
    </location>
</feature>